<name>A0ABN6ZGH0_9FIRM</name>
<evidence type="ECO:0000313" key="3">
    <source>
        <dbReference type="Proteomes" id="UP001432099"/>
    </source>
</evidence>
<evidence type="ECO:0000259" key="1">
    <source>
        <dbReference type="PROSITE" id="PS50943"/>
    </source>
</evidence>
<dbReference type="InterPro" id="IPR001387">
    <property type="entry name" value="Cro/C1-type_HTH"/>
</dbReference>
<proteinExistence type="predicted"/>
<reference evidence="2" key="1">
    <citation type="journal article" date="2024" name="Int. J. Syst. Evol. Microbiol.">
        <title>Turicibacter faecis sp. nov., isolated from faeces of heart failure mouse model.</title>
        <authorList>
            <person name="Imamura Y."/>
            <person name="Motooka D."/>
            <person name="Nakajima Y."/>
            <person name="Ito S."/>
            <person name="Kitakaze M."/>
            <person name="Iida T."/>
            <person name="Nakamura S."/>
        </authorList>
    </citation>
    <scope>NUCLEOTIDE SEQUENCE</scope>
    <source>
        <strain evidence="2">TC023</strain>
    </source>
</reference>
<dbReference type="InterPro" id="IPR015927">
    <property type="entry name" value="Peptidase_S24_S26A/B/C"/>
</dbReference>
<dbReference type="PROSITE" id="PS50943">
    <property type="entry name" value="HTH_CROC1"/>
    <property type="match status" value="1"/>
</dbReference>
<feature type="domain" description="HTH cro/C1-type" evidence="1">
    <location>
        <begin position="7"/>
        <end position="62"/>
    </location>
</feature>
<dbReference type="EMBL" id="AP028127">
    <property type="protein sequence ID" value="BEH90461.1"/>
    <property type="molecule type" value="Genomic_DNA"/>
</dbReference>
<dbReference type="Gene3D" id="2.10.109.10">
    <property type="entry name" value="Umud Fragment, subunit A"/>
    <property type="match status" value="1"/>
</dbReference>
<dbReference type="SMART" id="SM00530">
    <property type="entry name" value="HTH_XRE"/>
    <property type="match status" value="1"/>
</dbReference>
<dbReference type="Pfam" id="PF00717">
    <property type="entry name" value="Peptidase_S24"/>
    <property type="match status" value="1"/>
</dbReference>
<gene>
    <name evidence="2" type="ORF">T23_05630</name>
</gene>
<dbReference type="RefSeq" id="WP_338617879.1">
    <property type="nucleotide sequence ID" value="NZ_AP028127.1"/>
</dbReference>
<dbReference type="Proteomes" id="UP001432099">
    <property type="component" value="Chromosome"/>
</dbReference>
<dbReference type="Pfam" id="PF01381">
    <property type="entry name" value="HTH_3"/>
    <property type="match status" value="1"/>
</dbReference>
<dbReference type="CDD" id="cd06529">
    <property type="entry name" value="S24_LexA-like"/>
    <property type="match status" value="1"/>
</dbReference>
<evidence type="ECO:0000313" key="2">
    <source>
        <dbReference type="EMBL" id="BEH90461.1"/>
    </source>
</evidence>
<organism evidence="2 3">
    <name type="scientific">Turicibacter faecis</name>
    <dbReference type="NCBI Taxonomy" id="2963365"/>
    <lineage>
        <taxon>Bacteria</taxon>
        <taxon>Bacillati</taxon>
        <taxon>Bacillota</taxon>
        <taxon>Erysipelotrichia</taxon>
        <taxon>Erysipelotrichales</taxon>
        <taxon>Turicibacteraceae</taxon>
        <taxon>Turicibacter</taxon>
    </lineage>
</organism>
<dbReference type="InterPro" id="IPR036286">
    <property type="entry name" value="LexA/Signal_pep-like_sf"/>
</dbReference>
<keyword evidence="3" id="KW-1185">Reference proteome</keyword>
<dbReference type="SUPFAM" id="SSF51306">
    <property type="entry name" value="LexA/Signal peptidase"/>
    <property type="match status" value="1"/>
</dbReference>
<dbReference type="SUPFAM" id="SSF47413">
    <property type="entry name" value="lambda repressor-like DNA-binding domains"/>
    <property type="match status" value="1"/>
</dbReference>
<sequence>MEMKDIIKSRRLELGLTQQELADLCHADRSTVGKWESGDIINIKRDKLRLLASVLEVSHLALLGAEEYVPTQKDKIIIYDAIYGDKLGNPIDDLKNPYPEQVGNYFGIKVEHPTFPDNGCYVIFNKDQKVQSGDIVAVSLNAEQAIVRKLYLVDKDIITLRPVLGDGELINLVGNDVKNMNVLGKYSFTITPFIK</sequence>
<protein>
    <recommendedName>
        <fullName evidence="1">HTH cro/C1-type domain-containing protein</fullName>
    </recommendedName>
</protein>
<dbReference type="InterPro" id="IPR010982">
    <property type="entry name" value="Lambda_DNA-bd_dom_sf"/>
</dbReference>
<dbReference type="Gene3D" id="1.10.260.40">
    <property type="entry name" value="lambda repressor-like DNA-binding domains"/>
    <property type="match status" value="1"/>
</dbReference>
<dbReference type="CDD" id="cd00093">
    <property type="entry name" value="HTH_XRE"/>
    <property type="match status" value="1"/>
</dbReference>
<dbReference type="InterPro" id="IPR039418">
    <property type="entry name" value="LexA-like"/>
</dbReference>
<accession>A0ABN6ZGH0</accession>